<feature type="region of interest" description="Disordered" evidence="1">
    <location>
        <begin position="343"/>
        <end position="561"/>
    </location>
</feature>
<feature type="region of interest" description="Disordered" evidence="1">
    <location>
        <begin position="56"/>
        <end position="118"/>
    </location>
</feature>
<feature type="compositionally biased region" description="Low complexity" evidence="1">
    <location>
        <begin position="509"/>
        <end position="537"/>
    </location>
</feature>
<feature type="compositionally biased region" description="Low complexity" evidence="1">
    <location>
        <begin position="8"/>
        <end position="42"/>
    </location>
</feature>
<keyword evidence="3" id="KW-1185">Reference proteome</keyword>
<dbReference type="Proteomes" id="UP000294933">
    <property type="component" value="Unassembled WGS sequence"/>
</dbReference>
<feature type="compositionally biased region" description="Low complexity" evidence="1">
    <location>
        <begin position="343"/>
        <end position="367"/>
    </location>
</feature>
<feature type="compositionally biased region" description="Basic and acidic residues" evidence="1">
    <location>
        <begin position="461"/>
        <end position="496"/>
    </location>
</feature>
<evidence type="ECO:0000256" key="1">
    <source>
        <dbReference type="SAM" id="MobiDB-lite"/>
    </source>
</evidence>
<feature type="compositionally biased region" description="Low complexity" evidence="1">
    <location>
        <begin position="375"/>
        <end position="384"/>
    </location>
</feature>
<dbReference type="VEuPathDB" id="FungiDB:BD410DRAFT_839892"/>
<feature type="region of interest" description="Disordered" evidence="1">
    <location>
        <begin position="198"/>
        <end position="238"/>
    </location>
</feature>
<feature type="region of interest" description="Disordered" evidence="1">
    <location>
        <begin position="1"/>
        <end position="42"/>
    </location>
</feature>
<dbReference type="EMBL" id="ML170175">
    <property type="protein sequence ID" value="TDL22466.1"/>
    <property type="molecule type" value="Genomic_DNA"/>
</dbReference>
<organism evidence="2 3">
    <name type="scientific">Rickenella mellea</name>
    <dbReference type="NCBI Taxonomy" id="50990"/>
    <lineage>
        <taxon>Eukaryota</taxon>
        <taxon>Fungi</taxon>
        <taxon>Dikarya</taxon>
        <taxon>Basidiomycota</taxon>
        <taxon>Agaricomycotina</taxon>
        <taxon>Agaricomycetes</taxon>
        <taxon>Hymenochaetales</taxon>
        <taxon>Rickenellaceae</taxon>
        <taxon>Rickenella</taxon>
    </lineage>
</organism>
<feature type="compositionally biased region" description="Basic and acidic residues" evidence="1">
    <location>
        <begin position="202"/>
        <end position="211"/>
    </location>
</feature>
<name>A0A4Y7Q5A2_9AGAM</name>
<feature type="compositionally biased region" description="Polar residues" evidence="1">
    <location>
        <begin position="291"/>
        <end position="306"/>
    </location>
</feature>
<gene>
    <name evidence="2" type="ORF">BD410DRAFT_839892</name>
</gene>
<feature type="region of interest" description="Disordered" evidence="1">
    <location>
        <begin position="267"/>
        <end position="321"/>
    </location>
</feature>
<dbReference type="AlphaFoldDB" id="A0A4Y7Q5A2"/>
<feature type="compositionally biased region" description="Polar residues" evidence="1">
    <location>
        <begin position="105"/>
        <end position="118"/>
    </location>
</feature>
<accession>A0A4Y7Q5A2</accession>
<reference evidence="2 3" key="1">
    <citation type="submission" date="2018-06" db="EMBL/GenBank/DDBJ databases">
        <title>A transcriptomic atlas of mushroom development highlights an independent origin of complex multicellularity.</title>
        <authorList>
            <consortium name="DOE Joint Genome Institute"/>
            <person name="Krizsan K."/>
            <person name="Almasi E."/>
            <person name="Merenyi Z."/>
            <person name="Sahu N."/>
            <person name="Viragh M."/>
            <person name="Koszo T."/>
            <person name="Mondo S."/>
            <person name="Kiss B."/>
            <person name="Balint B."/>
            <person name="Kues U."/>
            <person name="Barry K."/>
            <person name="Hegedus J.C."/>
            <person name="Henrissat B."/>
            <person name="Johnson J."/>
            <person name="Lipzen A."/>
            <person name="Ohm R."/>
            <person name="Nagy I."/>
            <person name="Pangilinan J."/>
            <person name="Yan J."/>
            <person name="Xiong Y."/>
            <person name="Grigoriev I.V."/>
            <person name="Hibbett D.S."/>
            <person name="Nagy L.G."/>
        </authorList>
    </citation>
    <scope>NUCLEOTIDE SEQUENCE [LARGE SCALE GENOMIC DNA]</scope>
    <source>
        <strain evidence="2 3">SZMC22713</strain>
    </source>
</reference>
<evidence type="ECO:0000313" key="3">
    <source>
        <dbReference type="Proteomes" id="UP000294933"/>
    </source>
</evidence>
<feature type="compositionally biased region" description="Low complexity" evidence="1">
    <location>
        <begin position="73"/>
        <end position="104"/>
    </location>
</feature>
<evidence type="ECO:0000313" key="2">
    <source>
        <dbReference type="EMBL" id="TDL22466.1"/>
    </source>
</evidence>
<sequence>MPATRSQTRANSQTTRASSRTASKSSTISKSKSNSKASSKALDVLGGITKLLKKGKRAFGHGGSGAKQKEPVSTSSGSKNFSGSSNISDVDASSSYTTSSEAPSNGESTKTCINNPPNTLIDIGGDVPNSSTNANTSNYTKNSSFASAADCDEVDILLGTVDATRSNAVDIKDESQPRALSPLPTRQRRRRNWPMIVGDSSENLKEEDARPHSSVASANPTRRPAHTTHMVEGTNDVPVSSRLRSTTRKGAMCSDNGISAEYTNKITNKNKKSTKRRTTTTTTTTTEDGPASSTSTNGPTIPSASSYAAVRTPPRKIKDESLTLDQLPVRLSRRVPILLAPELSSESPSPYSLSSSSHRILSSSRFTSRSRRSKSPSPESPSRSTAFPHCPKSSSLRESLSLAPSPEIFSNRTGADTEEAAWTDSQSPIQRERRRWPVGDLQGKGRLRSAAGSEESFSVNRSEEMEERRRGKKRARDEDEVREESGERNTKLEGPRRGKRTRYAAEPGPSSTSHHSPHTPNAQLPSPHSSPSPISRSPTPPLRGIRRLGGPAICLPREDTKPGLTRKERFMRDFPQYPDHYLLTMDGMWSD</sequence>
<protein>
    <submittedName>
        <fullName evidence="2">Uncharacterized protein</fullName>
    </submittedName>
</protein>
<feature type="compositionally biased region" description="Basic residues" evidence="1">
    <location>
        <begin position="268"/>
        <end position="278"/>
    </location>
</feature>
<proteinExistence type="predicted"/>